<dbReference type="InterPro" id="IPR041526">
    <property type="entry name" value="DAPG_hydrolase"/>
</dbReference>
<evidence type="ECO:0000313" key="8">
    <source>
        <dbReference type="EMBL" id="NEB92894.1"/>
    </source>
</evidence>
<keyword evidence="3" id="KW-0378">Hydrolase</keyword>
<accession>A0A7K3QSK2</accession>
<keyword evidence="2" id="KW-0479">Metal-binding</keyword>
<evidence type="ECO:0000256" key="2">
    <source>
        <dbReference type="ARBA" id="ARBA00022723"/>
    </source>
</evidence>
<comment type="similarity">
    <text evidence="5">Belongs to the DAPG/phloretin hydrolase family.</text>
</comment>
<dbReference type="EMBL" id="JAAGMR010000177">
    <property type="protein sequence ID" value="NEB92894.1"/>
    <property type="molecule type" value="Genomic_DNA"/>
</dbReference>
<proteinExistence type="inferred from homology"/>
<keyword evidence="4" id="KW-0862">Zinc</keyword>
<evidence type="ECO:0000256" key="1">
    <source>
        <dbReference type="ARBA" id="ARBA00001947"/>
    </source>
</evidence>
<evidence type="ECO:0000256" key="5">
    <source>
        <dbReference type="ARBA" id="ARBA00023459"/>
    </source>
</evidence>
<dbReference type="GO" id="GO:0016787">
    <property type="term" value="F:hydrolase activity"/>
    <property type="evidence" value="ECO:0007669"/>
    <property type="project" value="UniProtKB-KW"/>
</dbReference>
<dbReference type="Pfam" id="PF18089">
    <property type="entry name" value="DAPG_hydrolase"/>
    <property type="match status" value="1"/>
</dbReference>
<sequence>MYAQWPGGAGEQGAPYRERYIGRTSFVDEYVGNVPGRLAIRFVRPGSLGFSEDRLDPQQATAVWTHASFDDLWPNLEAMLRTWPPAPSYIVLYNWAGYEEQPKRPPMAYSVETSCTTGCTRPGPTQPTTGRARTGLPATCEPGSRMPAASSWPTRT</sequence>
<dbReference type="Proteomes" id="UP000470520">
    <property type="component" value="Unassembled WGS sequence"/>
</dbReference>
<evidence type="ECO:0000256" key="3">
    <source>
        <dbReference type="ARBA" id="ARBA00022801"/>
    </source>
</evidence>
<name>A0A7K3QSK2_9ACTN</name>
<organism evidence="8 9">
    <name type="scientific">Streptomyces bauhiniae</name>
    <dbReference type="NCBI Taxonomy" id="2340725"/>
    <lineage>
        <taxon>Bacteria</taxon>
        <taxon>Bacillati</taxon>
        <taxon>Actinomycetota</taxon>
        <taxon>Actinomycetes</taxon>
        <taxon>Kitasatosporales</taxon>
        <taxon>Streptomycetaceae</taxon>
        <taxon>Streptomyces</taxon>
    </lineage>
</organism>
<evidence type="ECO:0000313" key="9">
    <source>
        <dbReference type="Proteomes" id="UP000470520"/>
    </source>
</evidence>
<comment type="caution">
    <text evidence="8">The sequence shown here is derived from an EMBL/GenBank/DDBJ whole genome shotgun (WGS) entry which is preliminary data.</text>
</comment>
<feature type="domain" description="DAPG hydrolase PhiG" evidence="7">
    <location>
        <begin position="13"/>
        <end position="65"/>
    </location>
</feature>
<evidence type="ECO:0000256" key="4">
    <source>
        <dbReference type="ARBA" id="ARBA00022833"/>
    </source>
</evidence>
<dbReference type="AlphaFoldDB" id="A0A7K3QSK2"/>
<protein>
    <recommendedName>
        <fullName evidence="7">DAPG hydrolase PhiG domain-containing protein</fullName>
    </recommendedName>
</protein>
<gene>
    <name evidence="8" type="ORF">G3I21_14535</name>
</gene>
<evidence type="ECO:0000256" key="6">
    <source>
        <dbReference type="SAM" id="MobiDB-lite"/>
    </source>
</evidence>
<feature type="region of interest" description="Disordered" evidence="6">
    <location>
        <begin position="117"/>
        <end position="156"/>
    </location>
</feature>
<dbReference type="GO" id="GO:0046872">
    <property type="term" value="F:metal ion binding"/>
    <property type="evidence" value="ECO:0007669"/>
    <property type="project" value="UniProtKB-KW"/>
</dbReference>
<reference evidence="8 9" key="1">
    <citation type="submission" date="2020-01" db="EMBL/GenBank/DDBJ databases">
        <title>Insect and environment-associated Actinomycetes.</title>
        <authorList>
            <person name="Currrie C."/>
            <person name="Chevrette M."/>
            <person name="Carlson C."/>
            <person name="Stubbendieck R."/>
            <person name="Wendt-Pienkowski E."/>
        </authorList>
    </citation>
    <scope>NUCLEOTIDE SEQUENCE [LARGE SCALE GENOMIC DNA]</scope>
    <source>
        <strain evidence="8 9">SID7754</strain>
    </source>
</reference>
<evidence type="ECO:0000259" key="7">
    <source>
        <dbReference type="Pfam" id="PF18089"/>
    </source>
</evidence>
<comment type="cofactor">
    <cofactor evidence="1">
        <name>Zn(2+)</name>
        <dbReference type="ChEBI" id="CHEBI:29105"/>
    </cofactor>
</comment>
<feature type="compositionally biased region" description="Low complexity" evidence="6">
    <location>
        <begin position="117"/>
        <end position="135"/>
    </location>
</feature>